<name>A0A183EJ09_9BILA</name>
<sequence>MVQFQKLRILAPKSSELFRLILLPLPVFQCKSDCPVISWFLSPLLSGLVSVIFYLFIDHAVLRRRHPLRCGLILLPVLYFVCVAVNIFAVLYNGSEFLGFDKLPPWVILLITFSTASVVAAFVHFIMGPRLKKRILSKFHFVFAKARLTAR</sequence>
<evidence type="ECO:0000256" key="3">
    <source>
        <dbReference type="ARBA" id="ARBA00022448"/>
    </source>
</evidence>
<evidence type="ECO:0000256" key="5">
    <source>
        <dbReference type="ARBA" id="ARBA00022692"/>
    </source>
</evidence>
<evidence type="ECO:0000256" key="8">
    <source>
        <dbReference type="SAM" id="Phobius"/>
    </source>
</evidence>
<keyword evidence="4" id="KW-0592">Phosphate transport</keyword>
<reference evidence="11" key="1">
    <citation type="submission" date="2016-06" db="UniProtKB">
        <authorList>
            <consortium name="WormBaseParasite"/>
        </authorList>
    </citation>
    <scope>IDENTIFICATION</scope>
</reference>
<keyword evidence="3" id="KW-0813">Transport</keyword>
<gene>
    <name evidence="9" type="ORF">GPUH_LOCUS20953</name>
</gene>
<accession>A0A183EJ09</accession>
<comment type="similarity">
    <text evidence="2">Belongs to the inorganic phosphate transporter (PiT) (TC 2.A.20) family.</text>
</comment>
<dbReference type="GO" id="GO:0005315">
    <property type="term" value="F:phosphate transmembrane transporter activity"/>
    <property type="evidence" value="ECO:0007669"/>
    <property type="project" value="InterPro"/>
</dbReference>
<dbReference type="Pfam" id="PF01384">
    <property type="entry name" value="PHO4"/>
    <property type="match status" value="1"/>
</dbReference>
<dbReference type="EMBL" id="UYRT01091533">
    <property type="protein sequence ID" value="VDN37190.1"/>
    <property type="molecule type" value="Genomic_DNA"/>
</dbReference>
<evidence type="ECO:0000256" key="1">
    <source>
        <dbReference type="ARBA" id="ARBA00004141"/>
    </source>
</evidence>
<evidence type="ECO:0000256" key="4">
    <source>
        <dbReference type="ARBA" id="ARBA00022592"/>
    </source>
</evidence>
<dbReference type="PANTHER" id="PTHR11101">
    <property type="entry name" value="PHOSPHATE TRANSPORTER"/>
    <property type="match status" value="1"/>
</dbReference>
<evidence type="ECO:0000256" key="2">
    <source>
        <dbReference type="ARBA" id="ARBA00009916"/>
    </source>
</evidence>
<evidence type="ECO:0000256" key="7">
    <source>
        <dbReference type="ARBA" id="ARBA00023136"/>
    </source>
</evidence>
<feature type="transmembrane region" description="Helical" evidence="8">
    <location>
        <begin position="36"/>
        <end position="57"/>
    </location>
</feature>
<keyword evidence="7 8" id="KW-0472">Membrane</keyword>
<dbReference type="GO" id="GO:0035435">
    <property type="term" value="P:phosphate ion transmembrane transport"/>
    <property type="evidence" value="ECO:0007669"/>
    <property type="project" value="TreeGrafter"/>
</dbReference>
<dbReference type="OrthoDB" id="260807at2759"/>
<dbReference type="Proteomes" id="UP000271098">
    <property type="component" value="Unassembled WGS sequence"/>
</dbReference>
<evidence type="ECO:0000313" key="9">
    <source>
        <dbReference type="EMBL" id="VDN37190.1"/>
    </source>
</evidence>
<dbReference type="InterPro" id="IPR001204">
    <property type="entry name" value="Phos_transporter"/>
</dbReference>
<evidence type="ECO:0000313" key="11">
    <source>
        <dbReference type="WBParaSite" id="GPUH_0002097501-mRNA-1"/>
    </source>
</evidence>
<keyword evidence="5 8" id="KW-0812">Transmembrane</keyword>
<evidence type="ECO:0000256" key="6">
    <source>
        <dbReference type="ARBA" id="ARBA00022989"/>
    </source>
</evidence>
<keyword evidence="10" id="KW-1185">Reference proteome</keyword>
<protein>
    <submittedName>
        <fullName evidence="11">Transmembrane protein</fullName>
    </submittedName>
</protein>
<comment type="subcellular location">
    <subcellularLocation>
        <location evidence="1">Membrane</location>
        <topology evidence="1">Multi-pass membrane protein</topology>
    </subcellularLocation>
</comment>
<dbReference type="WBParaSite" id="GPUH_0002097501-mRNA-1">
    <property type="protein sequence ID" value="GPUH_0002097501-mRNA-1"/>
    <property type="gene ID" value="GPUH_0002097501"/>
</dbReference>
<dbReference type="AlphaFoldDB" id="A0A183EJ09"/>
<reference evidence="9 10" key="2">
    <citation type="submission" date="2018-11" db="EMBL/GenBank/DDBJ databases">
        <authorList>
            <consortium name="Pathogen Informatics"/>
        </authorList>
    </citation>
    <scope>NUCLEOTIDE SEQUENCE [LARGE SCALE GENOMIC DNA]</scope>
</reference>
<evidence type="ECO:0000313" key="10">
    <source>
        <dbReference type="Proteomes" id="UP000271098"/>
    </source>
</evidence>
<dbReference type="PANTHER" id="PTHR11101:SF80">
    <property type="entry name" value="PHOSPHATE TRANSPORTER"/>
    <property type="match status" value="1"/>
</dbReference>
<proteinExistence type="inferred from homology"/>
<dbReference type="GO" id="GO:0016020">
    <property type="term" value="C:membrane"/>
    <property type="evidence" value="ECO:0007669"/>
    <property type="project" value="UniProtKB-SubCell"/>
</dbReference>
<feature type="transmembrane region" description="Helical" evidence="8">
    <location>
        <begin position="106"/>
        <end position="127"/>
    </location>
</feature>
<feature type="transmembrane region" description="Helical" evidence="8">
    <location>
        <begin position="69"/>
        <end position="94"/>
    </location>
</feature>
<keyword evidence="6 8" id="KW-1133">Transmembrane helix</keyword>
<organism evidence="11">
    <name type="scientific">Gongylonema pulchrum</name>
    <dbReference type="NCBI Taxonomy" id="637853"/>
    <lineage>
        <taxon>Eukaryota</taxon>
        <taxon>Metazoa</taxon>
        <taxon>Ecdysozoa</taxon>
        <taxon>Nematoda</taxon>
        <taxon>Chromadorea</taxon>
        <taxon>Rhabditida</taxon>
        <taxon>Spirurina</taxon>
        <taxon>Spiruromorpha</taxon>
        <taxon>Spiruroidea</taxon>
        <taxon>Gongylonematidae</taxon>
        <taxon>Gongylonema</taxon>
    </lineage>
</organism>